<evidence type="ECO:0000313" key="2">
    <source>
        <dbReference type="Proteomes" id="UP001598352"/>
    </source>
</evidence>
<reference evidence="1 2" key="1">
    <citation type="submission" date="2024-09" db="EMBL/GenBank/DDBJ databases">
        <title>The Natural Products Discovery Center: Release of the First 8490 Sequenced Strains for Exploring Actinobacteria Biosynthetic Diversity.</title>
        <authorList>
            <person name="Kalkreuter E."/>
            <person name="Kautsar S.A."/>
            <person name="Yang D."/>
            <person name="Bader C.D."/>
            <person name="Teijaro C.N."/>
            <person name="Fluegel L."/>
            <person name="Davis C.M."/>
            <person name="Simpson J.R."/>
            <person name="Lauterbach L."/>
            <person name="Steele A.D."/>
            <person name="Gui C."/>
            <person name="Meng S."/>
            <person name="Li G."/>
            <person name="Viehrig K."/>
            <person name="Ye F."/>
            <person name="Su P."/>
            <person name="Kiefer A.F."/>
            <person name="Nichols A."/>
            <person name="Cepeda A.J."/>
            <person name="Yan W."/>
            <person name="Fan B."/>
            <person name="Jiang Y."/>
            <person name="Adhikari A."/>
            <person name="Zheng C.-J."/>
            <person name="Schuster L."/>
            <person name="Cowan T.M."/>
            <person name="Smanski M.J."/>
            <person name="Chevrette M.G."/>
            <person name="De Carvalho L.P.S."/>
            <person name="Shen B."/>
        </authorList>
    </citation>
    <scope>NUCLEOTIDE SEQUENCE [LARGE SCALE GENOMIC DNA]</scope>
    <source>
        <strain evidence="1 2">NPDC058428</strain>
    </source>
</reference>
<proteinExistence type="predicted"/>
<dbReference type="CDD" id="cd08663">
    <property type="entry name" value="DAP_dppA_1"/>
    <property type="match status" value="1"/>
</dbReference>
<dbReference type="RefSeq" id="WP_382775541.1">
    <property type="nucleotide sequence ID" value="NZ_JBHXKZ010000020.1"/>
</dbReference>
<gene>
    <name evidence="1" type="ORF">ACFWOQ_23200</name>
</gene>
<comment type="caution">
    <text evidence="1">The sequence shown here is derived from an EMBL/GenBank/DDBJ whole genome shotgun (WGS) entry which is preliminary data.</text>
</comment>
<dbReference type="Proteomes" id="UP001598352">
    <property type="component" value="Unassembled WGS sequence"/>
</dbReference>
<dbReference type="InterPro" id="IPR036177">
    <property type="entry name" value="Peptidase_M55_sf"/>
</dbReference>
<dbReference type="EMBL" id="JBHXKZ010000020">
    <property type="protein sequence ID" value="MFD4825479.1"/>
    <property type="molecule type" value="Genomic_DNA"/>
</dbReference>
<evidence type="ECO:0000313" key="1">
    <source>
        <dbReference type="EMBL" id="MFD4825479.1"/>
    </source>
</evidence>
<keyword evidence="2" id="KW-1185">Reference proteome</keyword>
<accession>A0ABW6F4M0</accession>
<name>A0ABW6F4M0_9ACTN</name>
<sequence>MKALISVDMEGISGIVHSSESNPERYDYQRGRELMTAEANAVIAGVLDAEPTADVLVADAHGTFRNLLPEQLDRRARLVRGKPRALNMLAGLDEETDAALFVGYHVRAGEGPGVLAHTMNGEILDVRVTGRAPGEGAQVTAHTPGEDVRITGRRSLGEIGLNAAMAGHLGVPVVLISGDDAACAEAAALIPEAVTVPVKEALGMAAAVTLHPEEARDRLRRAAADAVSRRTEIPPLALTGPLDVEVDLASPHTIDLATLVPGVSRTAGARTVAFTAPDYGTAYRLILLLAQLATIRPA</sequence>
<organism evidence="1 2">
    <name type="scientific">Streptomyces rubiginosohelvolus</name>
    <dbReference type="NCBI Taxonomy" id="67362"/>
    <lineage>
        <taxon>Bacteria</taxon>
        <taxon>Bacillati</taxon>
        <taxon>Actinomycetota</taxon>
        <taxon>Actinomycetes</taxon>
        <taxon>Kitasatosporales</taxon>
        <taxon>Streptomycetaceae</taxon>
        <taxon>Streptomyces</taxon>
    </lineage>
</organism>
<dbReference type="InterPro" id="IPR007035">
    <property type="entry name" value="Peptidase_M55"/>
</dbReference>
<protein>
    <submittedName>
        <fullName evidence="1">M55 family metallopeptidase</fullName>
    </submittedName>
</protein>
<dbReference type="Gene3D" id="3.40.50.10780">
    <property type="entry name" value="Dipeptide transport protein"/>
    <property type="match status" value="1"/>
</dbReference>
<dbReference type="Gene3D" id="3.30.1360.130">
    <property type="entry name" value="Dipeptide transport protein"/>
    <property type="match status" value="1"/>
</dbReference>
<dbReference type="SUPFAM" id="SSF63992">
    <property type="entry name" value="Dipeptide transport protein"/>
    <property type="match status" value="2"/>
</dbReference>
<dbReference type="InterPro" id="IPR027476">
    <property type="entry name" value="DppA_N"/>
</dbReference>
<dbReference type="Pfam" id="PF04951">
    <property type="entry name" value="Peptidase_M55"/>
    <property type="match status" value="2"/>
</dbReference>
<dbReference type="PIRSF" id="PIRSF015853">
    <property type="entry name" value="Pep_DppA"/>
    <property type="match status" value="1"/>
</dbReference>